<keyword evidence="3" id="KW-0813">Transport</keyword>
<accession>A0ABN0WSM3</accession>
<dbReference type="NCBIfam" id="TIGR00842">
    <property type="entry name" value="bcct"/>
    <property type="match status" value="1"/>
</dbReference>
<evidence type="ECO:0000256" key="8">
    <source>
        <dbReference type="SAM" id="Phobius"/>
    </source>
</evidence>
<evidence type="ECO:0000256" key="2">
    <source>
        <dbReference type="ARBA" id="ARBA00005658"/>
    </source>
</evidence>
<dbReference type="Pfam" id="PF02028">
    <property type="entry name" value="BCCT"/>
    <property type="match status" value="1"/>
</dbReference>
<evidence type="ECO:0000256" key="4">
    <source>
        <dbReference type="ARBA" id="ARBA00022475"/>
    </source>
</evidence>
<feature type="transmembrane region" description="Helical" evidence="8">
    <location>
        <begin position="473"/>
        <end position="493"/>
    </location>
</feature>
<proteinExistence type="inferred from homology"/>
<comment type="similarity">
    <text evidence="2">Belongs to the BCCT transporter (TC 2.A.15) family.</text>
</comment>
<evidence type="ECO:0000256" key="1">
    <source>
        <dbReference type="ARBA" id="ARBA00004651"/>
    </source>
</evidence>
<feature type="transmembrane region" description="Helical" evidence="8">
    <location>
        <begin position="194"/>
        <end position="213"/>
    </location>
</feature>
<reference evidence="9 10" key="1">
    <citation type="journal article" date="2019" name="Int. J. Syst. Evol. Microbiol.">
        <title>The Global Catalogue of Microorganisms (GCM) 10K type strain sequencing project: providing services to taxonomists for standard genome sequencing and annotation.</title>
        <authorList>
            <consortium name="The Broad Institute Genomics Platform"/>
            <consortium name="The Broad Institute Genome Sequencing Center for Infectious Disease"/>
            <person name="Wu L."/>
            <person name="Ma J."/>
        </authorList>
    </citation>
    <scope>NUCLEOTIDE SEQUENCE [LARGE SCALE GENOMIC DNA]</scope>
    <source>
        <strain evidence="9 10">JCM 9731</strain>
    </source>
</reference>
<evidence type="ECO:0000256" key="3">
    <source>
        <dbReference type="ARBA" id="ARBA00022448"/>
    </source>
</evidence>
<dbReference type="PANTHER" id="PTHR30047:SF7">
    <property type="entry name" value="HIGH-AFFINITY CHOLINE TRANSPORT PROTEIN"/>
    <property type="match status" value="1"/>
</dbReference>
<feature type="transmembrane region" description="Helical" evidence="8">
    <location>
        <begin position="404"/>
        <end position="427"/>
    </location>
</feature>
<feature type="transmembrane region" description="Helical" evidence="8">
    <location>
        <begin position="266"/>
        <end position="289"/>
    </location>
</feature>
<feature type="transmembrane region" description="Helical" evidence="8">
    <location>
        <begin position="323"/>
        <end position="341"/>
    </location>
</feature>
<name>A0ABN0WSM3_9BACI</name>
<evidence type="ECO:0000256" key="6">
    <source>
        <dbReference type="ARBA" id="ARBA00022989"/>
    </source>
</evidence>
<keyword evidence="10" id="KW-1185">Reference proteome</keyword>
<dbReference type="InterPro" id="IPR000060">
    <property type="entry name" value="BCCT_transptr"/>
</dbReference>
<keyword evidence="7 8" id="KW-0472">Membrane</keyword>
<keyword evidence="4" id="KW-1003">Cell membrane</keyword>
<dbReference type="Proteomes" id="UP001500782">
    <property type="component" value="Unassembled WGS sequence"/>
</dbReference>
<sequence>MELSKREEHTMKAISNVFWISVAIVLAAVIFGVAAPDSFEAATSNVQTFITSAFGWYYLIIVTVIVIFCVFLIFSPVGAIKLGKPDEKPEFSKATWFAMLFSAGMGIGLVFWGAAEPLSHFMNPPLAEGGTDEAYKEAMRYTFFHWGIHAWGIYAIVALALAYFNFRKGEPGLISATLKPVLGKERMEGPLGTLVDVLAVFATVIGVATTLGFGATQINGGLSYLFGIPNNFMVQLMIVVVVTVLFMISAWSGLGKGIKILSNVNMFLAIALVVLMFVVGPTILILNIFTDSIGGYIQNIIRMSFRIAPFNEEHRSWINDWTIFYWAWWISWSPFVGIFIARVSRGRTIREFMIGVLLLPALVSFFWFAVFGTSAIEVQKLVPADLSQLATEEVLFAIFNETSWSTVLSIVAITLIGTFFITSADSATFVLGMQTTNGSLTPANSVKMTWGVAQSAVALVLLYSGGLQALQNALIAAAFPFSIIMVLMMVSMFKSLTKEKKELGLYLKPKPRKKQPEKVQ</sequence>
<dbReference type="PROSITE" id="PS01303">
    <property type="entry name" value="BCCT"/>
    <property type="match status" value="1"/>
</dbReference>
<evidence type="ECO:0000256" key="5">
    <source>
        <dbReference type="ARBA" id="ARBA00022692"/>
    </source>
</evidence>
<feature type="transmembrane region" description="Helical" evidence="8">
    <location>
        <begin position="448"/>
        <end position="467"/>
    </location>
</feature>
<dbReference type="PANTHER" id="PTHR30047">
    <property type="entry name" value="HIGH-AFFINITY CHOLINE TRANSPORT PROTEIN-RELATED"/>
    <property type="match status" value="1"/>
</dbReference>
<evidence type="ECO:0000313" key="10">
    <source>
        <dbReference type="Proteomes" id="UP001500782"/>
    </source>
</evidence>
<gene>
    <name evidence="9" type="primary">betL</name>
    <name evidence="9" type="ORF">GCM10008967_40010</name>
</gene>
<feature type="transmembrane region" description="Helical" evidence="8">
    <location>
        <begin position="143"/>
        <end position="164"/>
    </location>
</feature>
<comment type="subcellular location">
    <subcellularLocation>
        <location evidence="1">Cell membrane</location>
        <topology evidence="1">Multi-pass membrane protein</topology>
    </subcellularLocation>
</comment>
<feature type="transmembrane region" description="Helical" evidence="8">
    <location>
        <begin position="16"/>
        <end position="35"/>
    </location>
</feature>
<feature type="transmembrane region" description="Helical" evidence="8">
    <location>
        <begin position="353"/>
        <end position="376"/>
    </location>
</feature>
<evidence type="ECO:0000313" key="9">
    <source>
        <dbReference type="EMBL" id="GAA0345552.1"/>
    </source>
</evidence>
<feature type="transmembrane region" description="Helical" evidence="8">
    <location>
        <begin position="94"/>
        <end position="115"/>
    </location>
</feature>
<protein>
    <submittedName>
        <fullName evidence="9">BCCT family glycine betaine transporter BetL</fullName>
    </submittedName>
</protein>
<dbReference type="InterPro" id="IPR018093">
    <property type="entry name" value="BCCT_CS"/>
</dbReference>
<feature type="transmembrane region" description="Helical" evidence="8">
    <location>
        <begin position="233"/>
        <end position="254"/>
    </location>
</feature>
<keyword evidence="5 8" id="KW-0812">Transmembrane</keyword>
<keyword evidence="6 8" id="KW-1133">Transmembrane helix</keyword>
<dbReference type="EMBL" id="BAAADJ010000063">
    <property type="protein sequence ID" value="GAA0345552.1"/>
    <property type="molecule type" value="Genomic_DNA"/>
</dbReference>
<comment type="caution">
    <text evidence="9">The sequence shown here is derived from an EMBL/GenBank/DDBJ whole genome shotgun (WGS) entry which is preliminary data.</text>
</comment>
<organism evidence="9 10">
    <name type="scientific">Bacillus carboniphilus</name>
    <dbReference type="NCBI Taxonomy" id="86663"/>
    <lineage>
        <taxon>Bacteria</taxon>
        <taxon>Bacillati</taxon>
        <taxon>Bacillota</taxon>
        <taxon>Bacilli</taxon>
        <taxon>Bacillales</taxon>
        <taxon>Bacillaceae</taxon>
        <taxon>Bacillus</taxon>
    </lineage>
</organism>
<evidence type="ECO:0000256" key="7">
    <source>
        <dbReference type="ARBA" id="ARBA00023136"/>
    </source>
</evidence>
<feature type="transmembrane region" description="Helical" evidence="8">
    <location>
        <begin position="55"/>
        <end position="74"/>
    </location>
</feature>